<dbReference type="Gene3D" id="3.40.630.30">
    <property type="match status" value="1"/>
</dbReference>
<dbReference type="EMBL" id="QUAJ01000010">
    <property type="protein sequence ID" value="REI41449.1"/>
    <property type="molecule type" value="Genomic_DNA"/>
</dbReference>
<dbReference type="RefSeq" id="WP_114642197.1">
    <property type="nucleotide sequence ID" value="NZ_JAACIO010000011.1"/>
</dbReference>
<protein>
    <submittedName>
        <fullName evidence="2">GNAT family N-acetyltransferase</fullName>
    </submittedName>
</protein>
<reference evidence="2 3" key="1">
    <citation type="submission" date="2018-08" db="EMBL/GenBank/DDBJ databases">
        <title>Draft genome sequence of Psychrilyobacter sp. strain SD5 isolated from Black Sea water.</title>
        <authorList>
            <person name="Yadav S."/>
            <person name="Villanueva L."/>
            <person name="Damste J.S.S."/>
        </authorList>
    </citation>
    <scope>NUCLEOTIDE SEQUENCE [LARGE SCALE GENOMIC DNA]</scope>
    <source>
        <strain evidence="2 3">SD5</strain>
    </source>
</reference>
<evidence type="ECO:0000313" key="3">
    <source>
        <dbReference type="Proteomes" id="UP000263486"/>
    </source>
</evidence>
<gene>
    <name evidence="2" type="ORF">DYH56_07205</name>
</gene>
<dbReference type="InterPro" id="IPR016181">
    <property type="entry name" value="Acyl_CoA_acyltransferase"/>
</dbReference>
<organism evidence="2 3">
    <name type="scientific">Psychrilyobacter piezotolerans</name>
    <dbReference type="NCBI Taxonomy" id="2293438"/>
    <lineage>
        <taxon>Bacteria</taxon>
        <taxon>Fusobacteriati</taxon>
        <taxon>Fusobacteriota</taxon>
        <taxon>Fusobacteriia</taxon>
        <taxon>Fusobacteriales</taxon>
        <taxon>Fusobacteriaceae</taxon>
        <taxon>Psychrilyobacter</taxon>
    </lineage>
</organism>
<evidence type="ECO:0000259" key="1">
    <source>
        <dbReference type="PROSITE" id="PS51186"/>
    </source>
</evidence>
<name>A0ABX9KHG7_9FUSO</name>
<dbReference type="SUPFAM" id="SSF55729">
    <property type="entry name" value="Acyl-CoA N-acyltransferases (Nat)"/>
    <property type="match status" value="1"/>
</dbReference>
<keyword evidence="3" id="KW-1185">Reference proteome</keyword>
<evidence type="ECO:0000313" key="2">
    <source>
        <dbReference type="EMBL" id="REI41449.1"/>
    </source>
</evidence>
<proteinExistence type="predicted"/>
<sequence>MKKYYLKDKREYLIREMDPADAKNFINYRNTLADESTYLRASKSELDLNLEDQTKSIRNFMDSDNQYSIIAELDGILIGNLQFRGGNHQRTRHAGEFGISVLKDYWGNGIGYNLLSHLIEWARDNNIIKKINLEVREDNRSAIDLYKKLGFELEGTIRKNFFADGKYYDSYIMGMTFE</sequence>
<feature type="domain" description="N-acetyltransferase" evidence="1">
    <location>
        <begin position="12"/>
        <end position="178"/>
    </location>
</feature>
<dbReference type="InterPro" id="IPR000182">
    <property type="entry name" value="GNAT_dom"/>
</dbReference>
<dbReference type="Pfam" id="PF00583">
    <property type="entry name" value="Acetyltransf_1"/>
    <property type="match status" value="1"/>
</dbReference>
<dbReference type="PANTHER" id="PTHR43415:SF3">
    <property type="entry name" value="GNAT-FAMILY ACETYLTRANSFERASE"/>
    <property type="match status" value="1"/>
</dbReference>
<dbReference type="PANTHER" id="PTHR43415">
    <property type="entry name" value="SPERMIDINE N(1)-ACETYLTRANSFERASE"/>
    <property type="match status" value="1"/>
</dbReference>
<dbReference type="PROSITE" id="PS51186">
    <property type="entry name" value="GNAT"/>
    <property type="match status" value="1"/>
</dbReference>
<dbReference type="Proteomes" id="UP000263486">
    <property type="component" value="Unassembled WGS sequence"/>
</dbReference>
<comment type="caution">
    <text evidence="2">The sequence shown here is derived from an EMBL/GenBank/DDBJ whole genome shotgun (WGS) entry which is preliminary data.</text>
</comment>
<accession>A0ABX9KHG7</accession>
<dbReference type="CDD" id="cd04301">
    <property type="entry name" value="NAT_SF"/>
    <property type="match status" value="1"/>
</dbReference>